<feature type="region of interest" description="Disordered" evidence="1">
    <location>
        <begin position="1"/>
        <end position="71"/>
    </location>
</feature>
<dbReference type="Proteomes" id="UP000039021">
    <property type="component" value="Unassembled WGS sequence"/>
</dbReference>
<sequence>MEWLSPPRPRTAPPLNGTSGSAVPCASSTDTGRDGLHVTPTPSVPATGATAAKISARSHASRLDMKPPLDMPVAKTCPGAMSKSCTSFAASATKNPTSSR</sequence>
<organism evidence="2 3">
    <name type="scientific">Mycobacterium tuberculosis</name>
    <dbReference type="NCBI Taxonomy" id="1773"/>
    <lineage>
        <taxon>Bacteria</taxon>
        <taxon>Bacillati</taxon>
        <taxon>Actinomycetota</taxon>
        <taxon>Actinomycetes</taxon>
        <taxon>Mycobacteriales</taxon>
        <taxon>Mycobacteriaceae</taxon>
        <taxon>Mycobacterium</taxon>
        <taxon>Mycobacterium tuberculosis complex</taxon>
    </lineage>
</organism>
<evidence type="ECO:0000313" key="3">
    <source>
        <dbReference type="Proteomes" id="UP000039021"/>
    </source>
</evidence>
<dbReference type="EMBL" id="CSBK01000076">
    <property type="protein sequence ID" value="COW89881.1"/>
    <property type="molecule type" value="Genomic_DNA"/>
</dbReference>
<comment type="caution">
    <text evidence="2">The sequence shown here is derived from an EMBL/GenBank/DDBJ whole genome shotgun (WGS) entry which is preliminary data.</text>
</comment>
<feature type="compositionally biased region" description="Polar residues" evidence="1">
    <location>
        <begin position="16"/>
        <end position="30"/>
    </location>
</feature>
<evidence type="ECO:0000256" key="1">
    <source>
        <dbReference type="SAM" id="MobiDB-lite"/>
    </source>
</evidence>
<reference evidence="3" key="1">
    <citation type="submission" date="2015-03" db="EMBL/GenBank/DDBJ databases">
        <authorList>
            <consortium name="Pathogen Informatics"/>
        </authorList>
    </citation>
    <scope>NUCLEOTIDE SEQUENCE [LARGE SCALE GENOMIC DNA]</scope>
    <source>
        <strain evidence="3">N09902308</strain>
    </source>
</reference>
<dbReference type="AlphaFoldDB" id="A0A916L7P7"/>
<accession>A0A916L7P7</accession>
<evidence type="ECO:0000313" key="2">
    <source>
        <dbReference type="EMBL" id="COW89881.1"/>
    </source>
</evidence>
<gene>
    <name evidence="2" type="ORF">ERS007739_00289</name>
</gene>
<name>A0A916L7P7_MYCTX</name>
<protein>
    <submittedName>
        <fullName evidence="2">Uncharacterized protein</fullName>
    </submittedName>
</protein>
<proteinExistence type="predicted"/>
<feature type="compositionally biased region" description="Pro residues" evidence="1">
    <location>
        <begin position="1"/>
        <end position="12"/>
    </location>
</feature>